<dbReference type="Proteomes" id="UP000316726">
    <property type="component" value="Chromosome 4"/>
</dbReference>
<dbReference type="EMBL" id="HBHL01003824">
    <property type="protein sequence ID" value="CAD9713542.1"/>
    <property type="molecule type" value="Transcribed_RNA"/>
</dbReference>
<evidence type="ECO:0000313" key="2">
    <source>
        <dbReference type="EMBL" id="CAD9713542.1"/>
    </source>
</evidence>
<evidence type="ECO:0000313" key="3">
    <source>
        <dbReference type="EMBL" id="QDZ20520.1"/>
    </source>
</evidence>
<dbReference type="OrthoDB" id="531340at2759"/>
<keyword evidence="4" id="KW-1185">Reference proteome</keyword>
<dbReference type="STRING" id="1764295.A0A5B8MMJ0"/>
<gene>
    <name evidence="3" type="ORF">A3770_04p30380</name>
    <name evidence="2" type="ORF">CPRI1469_LOCUS2394</name>
</gene>
<dbReference type="CDD" id="cd09271">
    <property type="entry name" value="RNase_H2-C"/>
    <property type="match status" value="1"/>
</dbReference>
<dbReference type="Gene3D" id="2.40.128.680">
    <property type="match status" value="1"/>
</dbReference>
<accession>A0A5B8MMJ0</accession>
<evidence type="ECO:0000256" key="1">
    <source>
        <dbReference type="SAM" id="MobiDB-lite"/>
    </source>
</evidence>
<dbReference type="PANTHER" id="PTHR47204:SF1">
    <property type="entry name" value="RIBONUCLEASE H2 SUBUNIT C"/>
    <property type="match status" value="1"/>
</dbReference>
<organism evidence="3 4">
    <name type="scientific">Chloropicon primus</name>
    <dbReference type="NCBI Taxonomy" id="1764295"/>
    <lineage>
        <taxon>Eukaryota</taxon>
        <taxon>Viridiplantae</taxon>
        <taxon>Chlorophyta</taxon>
        <taxon>Chloropicophyceae</taxon>
        <taxon>Chloropicales</taxon>
        <taxon>Chloropicaceae</taxon>
        <taxon>Chloropicon</taxon>
    </lineage>
</organism>
<dbReference type="GO" id="GO:0032299">
    <property type="term" value="C:ribonuclease H2 complex"/>
    <property type="evidence" value="ECO:0007669"/>
    <property type="project" value="InterPro"/>
</dbReference>
<dbReference type="PANTHER" id="PTHR47204">
    <property type="entry name" value="OS02G0168900 PROTEIN"/>
    <property type="match status" value="1"/>
</dbReference>
<dbReference type="EMBL" id="CP031037">
    <property type="protein sequence ID" value="QDZ20520.1"/>
    <property type="molecule type" value="Genomic_DNA"/>
</dbReference>
<feature type="region of interest" description="Disordered" evidence="1">
    <location>
        <begin position="1"/>
        <end position="22"/>
    </location>
</feature>
<name>A0A5B8MMJ0_9CHLO</name>
<dbReference type="Pfam" id="PF08615">
    <property type="entry name" value="RNase_H2_suC"/>
    <property type="match status" value="1"/>
</dbReference>
<proteinExistence type="predicted"/>
<protein>
    <submittedName>
        <fullName evidence="3">Uncharacterized protein</fullName>
    </submittedName>
</protein>
<dbReference type="InterPro" id="IPR013924">
    <property type="entry name" value="RNase_H2_suC"/>
</dbReference>
<dbReference type="AlphaFoldDB" id="A0A5B8MMJ0"/>
<evidence type="ECO:0000313" key="4">
    <source>
        <dbReference type="Proteomes" id="UP000316726"/>
    </source>
</evidence>
<sequence length="143" mass="16013">MATGYEERAGRKREMDLTSCSREGEGREVHWLPCGIDYDGEAKGMEEHFRSSVVTTKEGTKEAYLRGRHLKGTELPLPQGYSAVVLEKRHEGGDFQEGSKSSWEAVGGSPCITYWNHTTNPSETDAQRRALEFLDMNEALNGE</sequence>
<dbReference type="GO" id="GO:0006401">
    <property type="term" value="P:RNA catabolic process"/>
    <property type="evidence" value="ECO:0007669"/>
    <property type="project" value="InterPro"/>
</dbReference>
<reference evidence="2" key="2">
    <citation type="submission" date="2021-01" db="EMBL/GenBank/DDBJ databases">
        <authorList>
            <person name="Corre E."/>
            <person name="Pelletier E."/>
            <person name="Niang G."/>
            <person name="Scheremetjew M."/>
            <person name="Finn R."/>
            <person name="Kale V."/>
            <person name="Holt S."/>
            <person name="Cochrane G."/>
            <person name="Meng A."/>
            <person name="Brown T."/>
            <person name="Cohen L."/>
        </authorList>
    </citation>
    <scope>NUCLEOTIDE SEQUENCE</scope>
    <source>
        <strain evidence="2">CCMP1205</strain>
    </source>
</reference>
<reference evidence="3 4" key="1">
    <citation type="submission" date="2018-07" db="EMBL/GenBank/DDBJ databases">
        <title>The complete nuclear genome of the prasinophyte Chloropicon primus (CCMP1205).</title>
        <authorList>
            <person name="Pombert J.-F."/>
            <person name="Otis C."/>
            <person name="Turmel M."/>
            <person name="Lemieux C."/>
        </authorList>
    </citation>
    <scope>NUCLEOTIDE SEQUENCE [LARGE SCALE GENOMIC DNA]</scope>
    <source>
        <strain evidence="3 4">CCMP1205</strain>
    </source>
</reference>